<feature type="region of interest" description="Disordered" evidence="1">
    <location>
        <begin position="24"/>
        <end position="57"/>
    </location>
</feature>
<evidence type="ECO:0000313" key="2">
    <source>
        <dbReference type="EMBL" id="RSK49282.1"/>
    </source>
</evidence>
<keyword evidence="3" id="KW-1185">Reference proteome</keyword>
<evidence type="ECO:0008006" key="4">
    <source>
        <dbReference type="Google" id="ProtNLM"/>
    </source>
</evidence>
<dbReference type="RefSeq" id="WP_125419141.1">
    <property type="nucleotide sequence ID" value="NZ_RWIT01000003.1"/>
</dbReference>
<dbReference type="PROSITE" id="PS51257">
    <property type="entry name" value="PROKAR_LIPOPROTEIN"/>
    <property type="match status" value="1"/>
</dbReference>
<dbReference type="AlphaFoldDB" id="A0A3R9MSX3"/>
<accession>A0A3R9MSX3</accession>
<protein>
    <recommendedName>
        <fullName evidence="4">Lipoprotein</fullName>
    </recommendedName>
</protein>
<dbReference type="Proteomes" id="UP000273500">
    <property type="component" value="Unassembled WGS sequence"/>
</dbReference>
<evidence type="ECO:0000256" key="1">
    <source>
        <dbReference type="SAM" id="MobiDB-lite"/>
    </source>
</evidence>
<name>A0A3R9MSX3_9BACT</name>
<reference evidence="2 3" key="1">
    <citation type="submission" date="2018-12" db="EMBL/GenBank/DDBJ databases">
        <authorList>
            <person name="Feng G."/>
            <person name="Zhu H."/>
        </authorList>
    </citation>
    <scope>NUCLEOTIDE SEQUENCE [LARGE SCALE GENOMIC DNA]</scope>
    <source>
        <strain evidence="2 3">KCTC 12533</strain>
    </source>
</reference>
<dbReference type="EMBL" id="RWIT01000003">
    <property type="protein sequence ID" value="RSK49282.1"/>
    <property type="molecule type" value="Genomic_DNA"/>
</dbReference>
<evidence type="ECO:0000313" key="3">
    <source>
        <dbReference type="Proteomes" id="UP000273500"/>
    </source>
</evidence>
<proteinExistence type="predicted"/>
<dbReference type="OrthoDB" id="9792021at2"/>
<organism evidence="2 3">
    <name type="scientific">Hymenobacter rigui</name>
    <dbReference type="NCBI Taxonomy" id="334424"/>
    <lineage>
        <taxon>Bacteria</taxon>
        <taxon>Pseudomonadati</taxon>
        <taxon>Bacteroidota</taxon>
        <taxon>Cytophagia</taxon>
        <taxon>Cytophagales</taxon>
        <taxon>Hymenobacteraceae</taxon>
        <taxon>Hymenobacter</taxon>
    </lineage>
</organism>
<feature type="compositionally biased region" description="Low complexity" evidence="1">
    <location>
        <begin position="30"/>
        <end position="57"/>
    </location>
</feature>
<gene>
    <name evidence="2" type="ORF">EI291_07210</name>
</gene>
<comment type="caution">
    <text evidence="2">The sequence shown here is derived from an EMBL/GenBank/DDBJ whole genome shotgun (WGS) entry which is preliminary data.</text>
</comment>
<sequence length="235" mass="25535">MKNTLRYLTLACLLTTALSGCGSKDKAEETTATTTTETSATTTAPATATPAEEAPATSAPAAAFDINTVPVSSANLGQFPYLSALKGYEVNTSNSEDYDFERAYVFDGKSLIPIEGKVSQRLFDEMNGEKKASELMIQRNYETLLKGLGAVQVFSGKVTQEAIDKVGSDEVYKHNKWSLSPDHETSTYVIRQKDKEVWALVTPLGGDGNYNITMIERAAMPQQATIIKADELKKN</sequence>